<feature type="non-terminal residue" evidence="1">
    <location>
        <position position="294"/>
    </location>
</feature>
<name>A0A382UBY7_9ZZZZ</name>
<evidence type="ECO:0000313" key="1">
    <source>
        <dbReference type="EMBL" id="SVD31789.1"/>
    </source>
</evidence>
<sequence length="294" mass="29783">YEIEILSLDDNVSFETSASATGTGNAAYSYDVDSFVYATKAEDGSLTPYQASIQVLKDGSGIHPGAELTVTDLSDSAALPVSVALSSISASGASLLSASSDAADVALGVASNALLQARADLAGNLVDEATARARKLTYEEALNEAKGRLDTDLEDLFTGEDGADLGPLDRSLSVVENLAVNAAKVDGASHGQAGTTLVSYANGGGGVVTLNLTEALAADGTLTDTVMVASQSGSITLSGTVEAGDVYRLTVDGYPVGYTITADDVAAGMTIEGLRDAFVVAINADEDIKEIVVA</sequence>
<reference evidence="1" key="1">
    <citation type="submission" date="2018-05" db="EMBL/GenBank/DDBJ databases">
        <authorList>
            <person name="Lanie J.A."/>
            <person name="Ng W.-L."/>
            <person name="Kazmierczak K.M."/>
            <person name="Andrzejewski T.M."/>
            <person name="Davidsen T.M."/>
            <person name="Wayne K.J."/>
            <person name="Tettelin H."/>
            <person name="Glass J.I."/>
            <person name="Rusch D."/>
            <person name="Podicherti R."/>
            <person name="Tsui H.-C.T."/>
            <person name="Winkler M.E."/>
        </authorList>
    </citation>
    <scope>NUCLEOTIDE SEQUENCE</scope>
</reference>
<feature type="non-terminal residue" evidence="1">
    <location>
        <position position="1"/>
    </location>
</feature>
<dbReference type="AlphaFoldDB" id="A0A382UBY7"/>
<accession>A0A382UBY7</accession>
<gene>
    <name evidence="1" type="ORF">METZ01_LOCUS384643</name>
</gene>
<organism evidence="1">
    <name type="scientific">marine metagenome</name>
    <dbReference type="NCBI Taxonomy" id="408172"/>
    <lineage>
        <taxon>unclassified sequences</taxon>
        <taxon>metagenomes</taxon>
        <taxon>ecological metagenomes</taxon>
    </lineage>
</organism>
<dbReference type="EMBL" id="UINC01143074">
    <property type="protein sequence ID" value="SVD31789.1"/>
    <property type="molecule type" value="Genomic_DNA"/>
</dbReference>
<protein>
    <submittedName>
        <fullName evidence="1">Uncharacterized protein</fullName>
    </submittedName>
</protein>
<proteinExistence type="predicted"/>